<keyword evidence="6 8" id="KW-0408">Iron</keyword>
<feature type="binding site" description="axial binding residue" evidence="8">
    <location>
        <position position="472"/>
    </location>
    <ligand>
        <name>heme</name>
        <dbReference type="ChEBI" id="CHEBI:30413"/>
    </ligand>
    <ligandPart>
        <name>Fe</name>
        <dbReference type="ChEBI" id="CHEBI:18248"/>
    </ligandPart>
</feature>
<evidence type="ECO:0000256" key="9">
    <source>
        <dbReference type="SAM" id="Phobius"/>
    </source>
</evidence>
<dbReference type="OrthoDB" id="10029320at2759"/>
<evidence type="ECO:0000313" key="11">
    <source>
        <dbReference type="Proteomes" id="UP000183809"/>
    </source>
</evidence>
<dbReference type="Gene3D" id="1.10.630.10">
    <property type="entry name" value="Cytochrome P450"/>
    <property type="match status" value="1"/>
</dbReference>
<keyword evidence="9" id="KW-0472">Membrane</keyword>
<dbReference type="PRINTS" id="PR00463">
    <property type="entry name" value="EP450I"/>
</dbReference>
<keyword evidence="9" id="KW-0812">Transmembrane</keyword>
<name>A0A1J9RP66_9PEZI</name>
<dbReference type="GO" id="GO:0005506">
    <property type="term" value="F:iron ion binding"/>
    <property type="evidence" value="ECO:0007669"/>
    <property type="project" value="InterPro"/>
</dbReference>
<comment type="pathway">
    <text evidence="2">Secondary metabolite biosynthesis.</text>
</comment>
<dbReference type="RefSeq" id="XP_020125617.1">
    <property type="nucleotide sequence ID" value="XM_020279525.1"/>
</dbReference>
<evidence type="ECO:0000256" key="7">
    <source>
        <dbReference type="ARBA" id="ARBA00023033"/>
    </source>
</evidence>
<dbReference type="InterPro" id="IPR036396">
    <property type="entry name" value="Cyt_P450_sf"/>
</dbReference>
<keyword evidence="9" id="KW-1133">Transmembrane helix</keyword>
<feature type="transmembrane region" description="Helical" evidence="9">
    <location>
        <begin position="6"/>
        <end position="24"/>
    </location>
</feature>
<comment type="cofactor">
    <cofactor evidence="1 8">
        <name>heme</name>
        <dbReference type="ChEBI" id="CHEBI:30413"/>
    </cofactor>
</comment>
<proteinExistence type="predicted"/>
<dbReference type="Pfam" id="PF00067">
    <property type="entry name" value="p450"/>
    <property type="match status" value="1"/>
</dbReference>
<reference evidence="10 11" key="1">
    <citation type="submission" date="2016-10" db="EMBL/GenBank/DDBJ databases">
        <title>Proteomics and genomics reveal pathogen-plant mechanisms compatible with a hemibiotrophic lifestyle of Diplodia corticola.</title>
        <authorList>
            <person name="Fernandes I."/>
            <person name="De Jonge R."/>
            <person name="Van De Peer Y."/>
            <person name="Devreese B."/>
            <person name="Alves A."/>
            <person name="Esteves A.C."/>
        </authorList>
    </citation>
    <scope>NUCLEOTIDE SEQUENCE [LARGE SCALE GENOMIC DNA]</scope>
    <source>
        <strain evidence="10 11">CBS 112549</strain>
    </source>
</reference>
<accession>A0A1J9RP66</accession>
<dbReference type="GO" id="GO:0020037">
    <property type="term" value="F:heme binding"/>
    <property type="evidence" value="ECO:0007669"/>
    <property type="project" value="InterPro"/>
</dbReference>
<dbReference type="PRINTS" id="PR00385">
    <property type="entry name" value="P450"/>
</dbReference>
<keyword evidence="11" id="KW-1185">Reference proteome</keyword>
<protein>
    <submittedName>
        <fullName evidence="10">Cytochrome p450</fullName>
    </submittedName>
</protein>
<organism evidence="10 11">
    <name type="scientific">Diplodia corticola</name>
    <dbReference type="NCBI Taxonomy" id="236234"/>
    <lineage>
        <taxon>Eukaryota</taxon>
        <taxon>Fungi</taxon>
        <taxon>Dikarya</taxon>
        <taxon>Ascomycota</taxon>
        <taxon>Pezizomycotina</taxon>
        <taxon>Dothideomycetes</taxon>
        <taxon>Dothideomycetes incertae sedis</taxon>
        <taxon>Botryosphaeriales</taxon>
        <taxon>Botryosphaeriaceae</taxon>
        <taxon>Diplodia</taxon>
    </lineage>
</organism>
<evidence type="ECO:0000256" key="3">
    <source>
        <dbReference type="ARBA" id="ARBA00022617"/>
    </source>
</evidence>
<dbReference type="STRING" id="236234.A0A1J9RP66"/>
<dbReference type="GeneID" id="31019788"/>
<dbReference type="CDD" id="cd11051">
    <property type="entry name" value="CYP59-like"/>
    <property type="match status" value="1"/>
</dbReference>
<keyword evidence="5" id="KW-0560">Oxidoreductase</keyword>
<evidence type="ECO:0000256" key="6">
    <source>
        <dbReference type="ARBA" id="ARBA00023004"/>
    </source>
</evidence>
<evidence type="ECO:0000256" key="8">
    <source>
        <dbReference type="PIRSR" id="PIRSR602401-1"/>
    </source>
</evidence>
<keyword evidence="3 8" id="KW-0349">Heme</keyword>
<keyword evidence="7" id="KW-0503">Monooxygenase</keyword>
<keyword evidence="4 8" id="KW-0479">Metal-binding</keyword>
<evidence type="ECO:0000256" key="5">
    <source>
        <dbReference type="ARBA" id="ARBA00023002"/>
    </source>
</evidence>
<dbReference type="AlphaFoldDB" id="A0A1J9RP66"/>
<dbReference type="InterPro" id="IPR050121">
    <property type="entry name" value="Cytochrome_P450_monoxygenase"/>
</dbReference>
<dbReference type="Proteomes" id="UP000183809">
    <property type="component" value="Unassembled WGS sequence"/>
</dbReference>
<evidence type="ECO:0000256" key="1">
    <source>
        <dbReference type="ARBA" id="ARBA00001971"/>
    </source>
</evidence>
<sequence>MPIMLPNLLVSLLFSVAVAVLYMFRKAYRSRKIIADLRRQRMPMPPFSWVAGHMLAASPFLEKLPPDAVFNYSVAELARAHPEEKMFYLDFWPINDPFLIVLDPQAATELIKSPTAPKPTSVAAALHCLTGGPNLFTMPDDQWKFWRSVFNPAFSPMQMLAQVPALLSTAQIFRGILRKNAESGGLFCLEEATFRLTLDIIGLVILDTSFDYQLSGSEFPTRLRSLVEWTSFGAEVNPFRRWNPVRPLMCWYQGRYVDKFIREELKKAMSRRRSEKINKQESVASMAFDRYQDKLDKAPSPSTNSTFLQYGAAQMRLFLIAGHDTTSSTMAYAFHLLYTHPAALARLRAEHDQVFGPDPAAASTLLATNPSLLNQLPFTAAAIKETLRLFPPGSGIRKGSRDMVLTSSTTGRRFPTENCSVWVVHSAMHRDAGAWRRPDEFVPERWLAEPGDALYPPAGAWWRPFETGPRACLGQTLAMVELKLALVVTAREFDMRPAYDEWYERHPRTGVKDVHGEQAYQVDGGGGGAHTACQYPCRVSKRNQ</sequence>
<evidence type="ECO:0000313" key="10">
    <source>
        <dbReference type="EMBL" id="OJD29357.1"/>
    </source>
</evidence>
<gene>
    <name evidence="10" type="ORF">BKCO1_8300030</name>
</gene>
<dbReference type="GO" id="GO:0016705">
    <property type="term" value="F:oxidoreductase activity, acting on paired donors, with incorporation or reduction of molecular oxygen"/>
    <property type="evidence" value="ECO:0007669"/>
    <property type="project" value="InterPro"/>
</dbReference>
<dbReference type="InterPro" id="IPR002401">
    <property type="entry name" value="Cyt_P450_E_grp-I"/>
</dbReference>
<dbReference type="PANTHER" id="PTHR24305">
    <property type="entry name" value="CYTOCHROME P450"/>
    <property type="match status" value="1"/>
</dbReference>
<dbReference type="SUPFAM" id="SSF48264">
    <property type="entry name" value="Cytochrome P450"/>
    <property type="match status" value="1"/>
</dbReference>
<evidence type="ECO:0000256" key="4">
    <source>
        <dbReference type="ARBA" id="ARBA00022723"/>
    </source>
</evidence>
<dbReference type="GO" id="GO:0004497">
    <property type="term" value="F:monooxygenase activity"/>
    <property type="evidence" value="ECO:0007669"/>
    <property type="project" value="UniProtKB-KW"/>
</dbReference>
<dbReference type="EMBL" id="MNUE01000083">
    <property type="protein sequence ID" value="OJD29357.1"/>
    <property type="molecule type" value="Genomic_DNA"/>
</dbReference>
<dbReference type="PANTHER" id="PTHR24305:SF107">
    <property type="entry name" value="P450, PUTATIVE (EUROFUNG)-RELATED"/>
    <property type="match status" value="1"/>
</dbReference>
<comment type="caution">
    <text evidence="10">The sequence shown here is derived from an EMBL/GenBank/DDBJ whole genome shotgun (WGS) entry which is preliminary data.</text>
</comment>
<dbReference type="InterPro" id="IPR001128">
    <property type="entry name" value="Cyt_P450"/>
</dbReference>
<evidence type="ECO:0000256" key="2">
    <source>
        <dbReference type="ARBA" id="ARBA00005179"/>
    </source>
</evidence>